<dbReference type="InterPro" id="IPR036397">
    <property type="entry name" value="RNaseH_sf"/>
</dbReference>
<dbReference type="RefSeq" id="WP_022607444.1">
    <property type="nucleotide sequence ID" value="NZ_ASSJ01000055.1"/>
</dbReference>
<dbReference type="OrthoDB" id="546464at2"/>
<dbReference type="eggNOG" id="COG2801">
    <property type="taxonomic scope" value="Bacteria"/>
</dbReference>
<gene>
    <name evidence="3" type="ORF">KR51_00022880</name>
</gene>
<dbReference type="InterPro" id="IPR048020">
    <property type="entry name" value="Transpos_IS3"/>
</dbReference>
<evidence type="ECO:0000313" key="4">
    <source>
        <dbReference type="Proteomes" id="UP000016960"/>
    </source>
</evidence>
<organism evidence="3 4">
    <name type="scientific">Rubidibacter lacunae KORDI 51-2</name>
    <dbReference type="NCBI Taxonomy" id="582515"/>
    <lineage>
        <taxon>Bacteria</taxon>
        <taxon>Bacillati</taxon>
        <taxon>Cyanobacteriota</taxon>
        <taxon>Cyanophyceae</taxon>
        <taxon>Oscillatoriophycideae</taxon>
        <taxon>Chroococcales</taxon>
        <taxon>Aphanothecaceae</taxon>
        <taxon>Rubidibacter</taxon>
    </lineage>
</organism>
<dbReference type="InterPro" id="IPR001584">
    <property type="entry name" value="Integrase_cat-core"/>
</dbReference>
<evidence type="ECO:0000256" key="1">
    <source>
        <dbReference type="SAM" id="MobiDB-lite"/>
    </source>
</evidence>
<sequence length="359" mass="40990">MKILRDHKPERLPLSLACQHLDLNRSSFYAGKATSRVAPTGQGDEAPKPRQPRALSSSERAQVLATLNSEEFCDQPPSQVYMELLERGRYFCLVSTMYRVLREQGQSGERRQQRPAQKHAVPRLVATAPNQVWTWDITKLALSQKGVYLSLYVIIDLFSRFALAWMLSCKENSALSHQLMREAMARYPHALGGRTIHQDRGSPMIARRFLEVIGEMGATASHSRPRVSNDNPFSESQFKTLKYQPDYPGRFEHYAHAEQWCQDYFEWYNFSHHHSALEGFTPAQVFTQRYRELAAQREAVMSAAYEAHPERFVGGRPRIKLPPQVVAINPLYREDGSIETETGVNFPTLSAAKEVAKLH</sequence>
<dbReference type="STRING" id="582515.KR51_00022880"/>
<comment type="caution">
    <text evidence="3">The sequence shown here is derived from an EMBL/GenBank/DDBJ whole genome shotgun (WGS) entry which is preliminary data.</text>
</comment>
<dbReference type="PATRIC" id="fig|582515.4.peg.2576"/>
<dbReference type="NCBIfam" id="NF033516">
    <property type="entry name" value="transpos_IS3"/>
    <property type="match status" value="1"/>
</dbReference>
<accession>U5DHE2</accession>
<keyword evidence="4" id="KW-1185">Reference proteome</keyword>
<dbReference type="PANTHER" id="PTHR46889">
    <property type="entry name" value="TRANSPOSASE INSF FOR INSERTION SEQUENCE IS3B-RELATED"/>
    <property type="match status" value="1"/>
</dbReference>
<dbReference type="PANTHER" id="PTHR46889:SF4">
    <property type="entry name" value="TRANSPOSASE INSO FOR INSERTION SEQUENCE ELEMENT IS911B-RELATED"/>
    <property type="match status" value="1"/>
</dbReference>
<dbReference type="GO" id="GO:0003676">
    <property type="term" value="F:nucleic acid binding"/>
    <property type="evidence" value="ECO:0007669"/>
    <property type="project" value="InterPro"/>
</dbReference>
<dbReference type="InterPro" id="IPR050900">
    <property type="entry name" value="Transposase_IS3/IS150/IS904"/>
</dbReference>
<dbReference type="Proteomes" id="UP000016960">
    <property type="component" value="Unassembled WGS sequence"/>
</dbReference>
<dbReference type="AlphaFoldDB" id="U5DHE2"/>
<dbReference type="InterPro" id="IPR012337">
    <property type="entry name" value="RNaseH-like_sf"/>
</dbReference>
<feature type="domain" description="Integrase catalytic" evidence="2">
    <location>
        <begin position="125"/>
        <end position="290"/>
    </location>
</feature>
<proteinExistence type="predicted"/>
<dbReference type="InParanoid" id="U5DHE2"/>
<name>U5DHE2_9CHRO</name>
<dbReference type="Pfam" id="PF00665">
    <property type="entry name" value="rve"/>
    <property type="match status" value="1"/>
</dbReference>
<dbReference type="SUPFAM" id="SSF53098">
    <property type="entry name" value="Ribonuclease H-like"/>
    <property type="match status" value="1"/>
</dbReference>
<evidence type="ECO:0000259" key="2">
    <source>
        <dbReference type="PROSITE" id="PS50994"/>
    </source>
</evidence>
<dbReference type="PROSITE" id="PS50994">
    <property type="entry name" value="INTEGRASE"/>
    <property type="match status" value="1"/>
</dbReference>
<dbReference type="EMBL" id="ASSJ01000055">
    <property type="protein sequence ID" value="ERN41031.1"/>
    <property type="molecule type" value="Genomic_DNA"/>
</dbReference>
<protein>
    <submittedName>
        <fullName evidence="3">Transposase</fullName>
    </submittedName>
</protein>
<feature type="region of interest" description="Disordered" evidence="1">
    <location>
        <begin position="34"/>
        <end position="57"/>
    </location>
</feature>
<evidence type="ECO:0000313" key="3">
    <source>
        <dbReference type="EMBL" id="ERN41031.1"/>
    </source>
</evidence>
<reference evidence="3 4" key="1">
    <citation type="submission" date="2013-05" db="EMBL/GenBank/DDBJ databases">
        <title>Draft genome sequence of Rubidibacter lacunae KORDI 51-2.</title>
        <authorList>
            <person name="Choi D.H."/>
            <person name="Noh J.H."/>
            <person name="Kwon K.-K."/>
            <person name="Lee J.-H."/>
            <person name="Ryu J.-Y."/>
        </authorList>
    </citation>
    <scope>NUCLEOTIDE SEQUENCE [LARGE SCALE GENOMIC DNA]</scope>
    <source>
        <strain evidence="3 4">KORDI 51-2</strain>
    </source>
</reference>
<dbReference type="GO" id="GO:0015074">
    <property type="term" value="P:DNA integration"/>
    <property type="evidence" value="ECO:0007669"/>
    <property type="project" value="InterPro"/>
</dbReference>
<dbReference type="Gene3D" id="3.30.420.10">
    <property type="entry name" value="Ribonuclease H-like superfamily/Ribonuclease H"/>
    <property type="match status" value="1"/>
</dbReference>